<accession>F8BS14</accession>
<dbReference type="RefSeq" id="WP_013912721.1">
    <property type="nucleotide sequence ID" value="NC_011386.1"/>
</dbReference>
<dbReference type="InterPro" id="IPR050807">
    <property type="entry name" value="TransReg_Diox_bact_type"/>
</dbReference>
<dbReference type="OrthoDB" id="9805356at2"/>
<dbReference type="eggNOG" id="COG1917">
    <property type="taxonomic scope" value="Bacteria"/>
</dbReference>
<reference evidence="3 4" key="1">
    <citation type="journal article" date="2011" name="J. Bacteriol.">
        <title>Complete genome sequences of the chemolithoautotrophic Oligotropha carboxidovorans strains OM4 and OM5.</title>
        <authorList>
            <person name="Volland S."/>
            <person name="Rachinger M."/>
            <person name="Strittmatter A."/>
            <person name="Daniel R."/>
            <person name="Gottschalk G."/>
            <person name="Meyer O."/>
        </authorList>
    </citation>
    <scope>NUCLEOTIDE SEQUENCE [LARGE SCALE GENOMIC DNA]</scope>
    <source>
        <strain evidence="4">ATCC 49405 / DSM 1227 / KCTC 32145 / OM5</strain>
    </source>
</reference>
<evidence type="ECO:0000313" key="3">
    <source>
        <dbReference type="EMBL" id="AEI04881.1"/>
    </source>
</evidence>
<keyword evidence="4" id="KW-1185">Reference proteome</keyword>
<dbReference type="eggNOG" id="COG1476">
    <property type="taxonomic scope" value="Bacteria"/>
</dbReference>
<dbReference type="GO" id="GO:0005829">
    <property type="term" value="C:cytosol"/>
    <property type="evidence" value="ECO:0007669"/>
    <property type="project" value="TreeGrafter"/>
</dbReference>
<dbReference type="SUPFAM" id="SSF51182">
    <property type="entry name" value="RmlC-like cupins"/>
    <property type="match status" value="1"/>
</dbReference>
<dbReference type="InterPro" id="IPR010982">
    <property type="entry name" value="Lambda_DNA-bd_dom_sf"/>
</dbReference>
<dbReference type="CDD" id="cd02209">
    <property type="entry name" value="cupin_XRE_C"/>
    <property type="match status" value="1"/>
</dbReference>
<dbReference type="PANTHER" id="PTHR46797">
    <property type="entry name" value="HTH-TYPE TRANSCRIPTIONAL REGULATOR"/>
    <property type="match status" value="1"/>
</dbReference>
<dbReference type="PANTHER" id="PTHR46797:SF1">
    <property type="entry name" value="METHYLPHOSPHONATE SYNTHASE"/>
    <property type="match status" value="1"/>
</dbReference>
<dbReference type="Gene3D" id="2.60.120.10">
    <property type="entry name" value="Jelly Rolls"/>
    <property type="match status" value="1"/>
</dbReference>
<dbReference type="Gene3D" id="1.10.260.40">
    <property type="entry name" value="lambda repressor-like DNA-binding domains"/>
    <property type="match status" value="1"/>
</dbReference>
<dbReference type="EMBL" id="CP002826">
    <property type="protein sequence ID" value="AEI04881.1"/>
    <property type="molecule type" value="Genomic_DNA"/>
</dbReference>
<evidence type="ECO:0000259" key="2">
    <source>
        <dbReference type="PROSITE" id="PS50943"/>
    </source>
</evidence>
<dbReference type="InterPro" id="IPR013096">
    <property type="entry name" value="Cupin_2"/>
</dbReference>
<dbReference type="Pfam" id="PF01381">
    <property type="entry name" value="HTH_3"/>
    <property type="match status" value="1"/>
</dbReference>
<dbReference type="SMART" id="SM00530">
    <property type="entry name" value="HTH_XRE"/>
    <property type="match status" value="1"/>
</dbReference>
<organism evidence="3 4">
    <name type="scientific">Afipia carboxidovorans (strain ATCC 49405 / DSM 1227 / KCTC 32145 / OM5)</name>
    <name type="common">Oligotropha carboxidovorans</name>
    <dbReference type="NCBI Taxonomy" id="504832"/>
    <lineage>
        <taxon>Bacteria</taxon>
        <taxon>Pseudomonadati</taxon>
        <taxon>Pseudomonadota</taxon>
        <taxon>Alphaproteobacteria</taxon>
        <taxon>Hyphomicrobiales</taxon>
        <taxon>Nitrobacteraceae</taxon>
        <taxon>Afipia</taxon>
    </lineage>
</organism>
<dbReference type="InterPro" id="IPR014710">
    <property type="entry name" value="RmlC-like_jellyroll"/>
</dbReference>
<gene>
    <name evidence="3" type="ordered locus">OCA5_c01490</name>
</gene>
<dbReference type="GO" id="GO:0003677">
    <property type="term" value="F:DNA binding"/>
    <property type="evidence" value="ECO:0007669"/>
    <property type="project" value="UniProtKB-KW"/>
</dbReference>
<dbReference type="InterPro" id="IPR001387">
    <property type="entry name" value="Cro/C1-type_HTH"/>
</dbReference>
<protein>
    <submittedName>
        <fullName evidence="3">DNA-binding protein</fullName>
    </submittedName>
</protein>
<dbReference type="InterPro" id="IPR011051">
    <property type="entry name" value="RmlC_Cupin_sf"/>
</dbReference>
<dbReference type="CDD" id="cd00093">
    <property type="entry name" value="HTH_XRE"/>
    <property type="match status" value="1"/>
</dbReference>
<dbReference type="STRING" id="504832.OCA5_c01490"/>
<dbReference type="Proteomes" id="UP000007730">
    <property type="component" value="Chromosome"/>
</dbReference>
<dbReference type="KEGG" id="ocg:OCA5_c01490"/>
<dbReference type="SUPFAM" id="SSF47413">
    <property type="entry name" value="lambda repressor-like DNA-binding domains"/>
    <property type="match status" value="1"/>
</dbReference>
<feature type="domain" description="HTH cro/C1-type" evidence="2">
    <location>
        <begin position="26"/>
        <end position="80"/>
    </location>
</feature>
<keyword evidence="1 3" id="KW-0238">DNA-binding</keyword>
<dbReference type="AlphaFoldDB" id="F8BS14"/>
<dbReference type="HOGENOM" id="CLU_085376_3_2_5"/>
<evidence type="ECO:0000313" key="4">
    <source>
        <dbReference type="Proteomes" id="UP000007730"/>
    </source>
</evidence>
<dbReference type="GO" id="GO:0003700">
    <property type="term" value="F:DNA-binding transcription factor activity"/>
    <property type="evidence" value="ECO:0007669"/>
    <property type="project" value="TreeGrafter"/>
</dbReference>
<evidence type="ECO:0000256" key="1">
    <source>
        <dbReference type="ARBA" id="ARBA00023125"/>
    </source>
</evidence>
<sequence length="201" mass="22414">MKITLPPANGVPTALTAVSSSLGERIRFARQQRGMSLEQLATATGLTKSYLSKVERQLAVPSITTALKVSRVFGQTVGQLLGESLDESSLCIVRKNERHRFLKNDTHNGYNIEAIASSLPHKRMEPFVMRPPHKFHSDRRFTHAGEELIFVLSGQIEIEFIDRTVLLEAGDALYFNSHNPHRSRSIGETRAEALVVVLNQP</sequence>
<dbReference type="PATRIC" id="fig|504832.7.peg.157"/>
<dbReference type="Pfam" id="PF07883">
    <property type="entry name" value="Cupin_2"/>
    <property type="match status" value="1"/>
</dbReference>
<name>F8BS14_AFIC5</name>
<proteinExistence type="predicted"/>
<dbReference type="PROSITE" id="PS50943">
    <property type="entry name" value="HTH_CROC1"/>
    <property type="match status" value="1"/>
</dbReference>